<evidence type="ECO:0000256" key="5">
    <source>
        <dbReference type="ARBA" id="ARBA00023163"/>
    </source>
</evidence>
<evidence type="ECO:0000256" key="2">
    <source>
        <dbReference type="ARBA" id="ARBA00023015"/>
    </source>
</evidence>
<reference evidence="9 10" key="1">
    <citation type="submission" date="2018-05" db="EMBL/GenBank/DDBJ databases">
        <title>Micromonosporas from Atacama Desert.</title>
        <authorList>
            <person name="Carro L."/>
            <person name="Golinska P."/>
            <person name="Klenk H.-P."/>
            <person name="Goodfellow M."/>
        </authorList>
    </citation>
    <scope>NUCLEOTIDE SEQUENCE [LARGE SCALE GENOMIC DNA]</scope>
    <source>
        <strain evidence="9 10">4G51</strain>
    </source>
</reference>
<dbReference type="GO" id="GO:0003677">
    <property type="term" value="F:DNA binding"/>
    <property type="evidence" value="ECO:0007669"/>
    <property type="project" value="UniProtKB-KW"/>
</dbReference>
<dbReference type="InterPro" id="IPR013249">
    <property type="entry name" value="RNA_pol_sigma70_r4_t2"/>
</dbReference>
<dbReference type="SUPFAM" id="SSF88659">
    <property type="entry name" value="Sigma3 and sigma4 domains of RNA polymerase sigma factors"/>
    <property type="match status" value="1"/>
</dbReference>
<evidence type="ECO:0000313" key="9">
    <source>
        <dbReference type="EMBL" id="PWR13054.1"/>
    </source>
</evidence>
<evidence type="ECO:0000256" key="6">
    <source>
        <dbReference type="SAM" id="MobiDB-lite"/>
    </source>
</evidence>
<evidence type="ECO:0000256" key="1">
    <source>
        <dbReference type="ARBA" id="ARBA00010641"/>
    </source>
</evidence>
<dbReference type="InterPro" id="IPR007627">
    <property type="entry name" value="RNA_pol_sigma70_r2"/>
</dbReference>
<dbReference type="SUPFAM" id="SSF88946">
    <property type="entry name" value="Sigma2 domain of RNA polymerase sigma factors"/>
    <property type="match status" value="1"/>
</dbReference>
<evidence type="ECO:0000256" key="4">
    <source>
        <dbReference type="ARBA" id="ARBA00023125"/>
    </source>
</evidence>
<comment type="similarity">
    <text evidence="1">Belongs to the sigma-70 factor family. ECF subfamily.</text>
</comment>
<evidence type="ECO:0000313" key="10">
    <source>
        <dbReference type="Proteomes" id="UP000246050"/>
    </source>
</evidence>
<evidence type="ECO:0000256" key="3">
    <source>
        <dbReference type="ARBA" id="ARBA00023082"/>
    </source>
</evidence>
<protein>
    <recommendedName>
        <fullName evidence="11">SigE family RNA polymerase sigma factor</fullName>
    </recommendedName>
</protein>
<dbReference type="NCBIfam" id="TIGR02983">
    <property type="entry name" value="SigE-fam_strep"/>
    <property type="match status" value="1"/>
</dbReference>
<keyword evidence="4" id="KW-0238">DNA-binding</keyword>
<dbReference type="Gene3D" id="1.10.10.10">
    <property type="entry name" value="Winged helix-like DNA-binding domain superfamily/Winged helix DNA-binding domain"/>
    <property type="match status" value="1"/>
</dbReference>
<dbReference type="GO" id="GO:0006352">
    <property type="term" value="P:DNA-templated transcription initiation"/>
    <property type="evidence" value="ECO:0007669"/>
    <property type="project" value="InterPro"/>
</dbReference>
<name>A0A317DF12_9ACTN</name>
<dbReference type="OrthoDB" id="3783006at2"/>
<dbReference type="Proteomes" id="UP000246050">
    <property type="component" value="Unassembled WGS sequence"/>
</dbReference>
<proteinExistence type="inferred from homology"/>
<dbReference type="AlphaFoldDB" id="A0A317DF12"/>
<dbReference type="Pfam" id="PF08281">
    <property type="entry name" value="Sigma70_r4_2"/>
    <property type="match status" value="1"/>
</dbReference>
<feature type="domain" description="RNA polymerase sigma factor 70 region 4 type 2" evidence="8">
    <location>
        <begin position="173"/>
        <end position="225"/>
    </location>
</feature>
<dbReference type="InterPro" id="IPR014284">
    <property type="entry name" value="RNA_pol_sigma-70_dom"/>
</dbReference>
<gene>
    <name evidence="9" type="ORF">DKT69_22200</name>
</gene>
<dbReference type="NCBIfam" id="TIGR02937">
    <property type="entry name" value="sigma70-ECF"/>
    <property type="match status" value="1"/>
</dbReference>
<dbReference type="Gene3D" id="1.10.1740.10">
    <property type="match status" value="1"/>
</dbReference>
<dbReference type="CDD" id="cd06171">
    <property type="entry name" value="Sigma70_r4"/>
    <property type="match status" value="1"/>
</dbReference>
<dbReference type="PANTHER" id="PTHR43133:SF50">
    <property type="entry name" value="ECF RNA POLYMERASE SIGMA FACTOR SIGM"/>
    <property type="match status" value="1"/>
</dbReference>
<dbReference type="InterPro" id="IPR014325">
    <property type="entry name" value="RNA_pol_sigma-E_actinobac"/>
</dbReference>
<dbReference type="InterPro" id="IPR039425">
    <property type="entry name" value="RNA_pol_sigma-70-like"/>
</dbReference>
<feature type="domain" description="RNA polymerase sigma-70 region 2" evidence="7">
    <location>
        <begin position="82"/>
        <end position="148"/>
    </location>
</feature>
<comment type="caution">
    <text evidence="9">The sequence shown here is derived from an EMBL/GenBank/DDBJ whole genome shotgun (WGS) entry which is preliminary data.</text>
</comment>
<evidence type="ECO:0000259" key="8">
    <source>
        <dbReference type="Pfam" id="PF08281"/>
    </source>
</evidence>
<keyword evidence="2" id="KW-0805">Transcription regulation</keyword>
<dbReference type="InterPro" id="IPR013325">
    <property type="entry name" value="RNA_pol_sigma_r2"/>
</dbReference>
<evidence type="ECO:0000259" key="7">
    <source>
        <dbReference type="Pfam" id="PF04542"/>
    </source>
</evidence>
<dbReference type="InterPro" id="IPR036388">
    <property type="entry name" value="WH-like_DNA-bd_sf"/>
</dbReference>
<keyword evidence="5" id="KW-0804">Transcription</keyword>
<dbReference type="InterPro" id="IPR013324">
    <property type="entry name" value="RNA_pol_sigma_r3/r4-like"/>
</dbReference>
<keyword evidence="3" id="KW-0731">Sigma factor</keyword>
<dbReference type="Pfam" id="PF04542">
    <property type="entry name" value="Sigma70_r2"/>
    <property type="match status" value="1"/>
</dbReference>
<dbReference type="EMBL" id="QGKS01000275">
    <property type="protein sequence ID" value="PWR13054.1"/>
    <property type="molecule type" value="Genomic_DNA"/>
</dbReference>
<dbReference type="PANTHER" id="PTHR43133">
    <property type="entry name" value="RNA POLYMERASE ECF-TYPE SIGMA FACTO"/>
    <property type="match status" value="1"/>
</dbReference>
<accession>A0A317DF12</accession>
<feature type="region of interest" description="Disordered" evidence="6">
    <location>
        <begin position="1"/>
        <end position="63"/>
    </location>
</feature>
<sequence>MAASGEEEGSGSCRKSDGDDGLLPAGIRLPRGASPSPAAPPRDFVRYLGQPAPALAPSPGHEASNRLRVVSRGDEDEFRQFVSARLDPLRRTAYLLCRDWHTADDLVSITIGKLYRHWRRVRAADNVDAYVRGVLTHAWLDERRRPWRRERASEELPDQPDPRVAEPSVADRELLWELLGQLAPRRCAVVVLRFYCDLSVEETAEILGISTGTVKSQAARALATLRLLAGDEMAMEHGRRA</sequence>
<dbReference type="GO" id="GO:0016987">
    <property type="term" value="F:sigma factor activity"/>
    <property type="evidence" value="ECO:0007669"/>
    <property type="project" value="UniProtKB-KW"/>
</dbReference>
<organism evidence="9 10">
    <name type="scientific">Micromonospora sicca</name>
    <dbReference type="NCBI Taxonomy" id="2202420"/>
    <lineage>
        <taxon>Bacteria</taxon>
        <taxon>Bacillati</taxon>
        <taxon>Actinomycetota</taxon>
        <taxon>Actinomycetes</taxon>
        <taxon>Micromonosporales</taxon>
        <taxon>Micromonosporaceae</taxon>
        <taxon>Micromonospora</taxon>
    </lineage>
</organism>
<evidence type="ECO:0008006" key="11">
    <source>
        <dbReference type="Google" id="ProtNLM"/>
    </source>
</evidence>